<organism evidence="9 10">
    <name type="scientific">Pseudolactococcus hodotermopsidis</name>
    <dbReference type="NCBI Taxonomy" id="2709157"/>
    <lineage>
        <taxon>Bacteria</taxon>
        <taxon>Bacillati</taxon>
        <taxon>Bacillota</taxon>
        <taxon>Bacilli</taxon>
        <taxon>Lactobacillales</taxon>
        <taxon>Streptococcaceae</taxon>
        <taxon>Pseudolactococcus</taxon>
    </lineage>
</organism>
<keyword evidence="10" id="KW-1185">Reference proteome</keyword>
<proteinExistence type="inferred from homology"/>
<evidence type="ECO:0000313" key="9">
    <source>
        <dbReference type="EMBL" id="GFH42794.1"/>
    </source>
</evidence>
<dbReference type="PANTHER" id="PTHR43811">
    <property type="entry name" value="FKBP-TYPE PEPTIDYL-PROLYL CIS-TRANS ISOMERASE FKPA"/>
    <property type="match status" value="1"/>
</dbReference>
<sequence>MNKKTNPLLTVLIVLALTVISIGLVYVANKPSKNATTTSASNQQQTPTAEEQAKAQEEAEKAAAEAQKNYQVFTDLAKAEKFDPASVTELKVDVLKEGTGDTVAESDTIEANYTGWNAEGLIFDTTKRTAEDPATPIEFALSGVISGWTKGLAGQKVGGIYKLTIPADMAYGENATSADIAGPLEFVVEIVAKK</sequence>
<accession>A0A6A0BE81</accession>
<comment type="caution">
    <text evidence="9">The sequence shown here is derived from an EMBL/GenBank/DDBJ whole genome shotgun (WGS) entry which is preliminary data.</text>
</comment>
<evidence type="ECO:0000256" key="6">
    <source>
        <dbReference type="RuleBase" id="RU003915"/>
    </source>
</evidence>
<keyword evidence="7" id="KW-0175">Coiled coil</keyword>
<dbReference type="EMBL" id="BLLI01000039">
    <property type="protein sequence ID" value="GFH42794.1"/>
    <property type="molecule type" value="Genomic_DNA"/>
</dbReference>
<comment type="similarity">
    <text evidence="2 6">Belongs to the FKBP-type PPIase family.</text>
</comment>
<evidence type="ECO:0000256" key="5">
    <source>
        <dbReference type="PROSITE-ProRule" id="PRU00277"/>
    </source>
</evidence>
<dbReference type="InterPro" id="IPR001179">
    <property type="entry name" value="PPIase_FKBP_dom"/>
</dbReference>
<dbReference type="Proteomes" id="UP000480303">
    <property type="component" value="Unassembled WGS sequence"/>
</dbReference>
<reference evidence="9 10" key="1">
    <citation type="submission" date="2020-02" db="EMBL/GenBank/DDBJ databases">
        <title>Draft genome sequence of Lactococcus sp. Hs30E4-3.</title>
        <authorList>
            <person name="Noda S."/>
            <person name="Yuki M."/>
            <person name="Ohkuma M."/>
        </authorList>
    </citation>
    <scope>NUCLEOTIDE SEQUENCE [LARGE SCALE GENOMIC DNA]</scope>
    <source>
        <strain evidence="9 10">Hs30E4-3</strain>
    </source>
</reference>
<dbReference type="RefSeq" id="WP_172209111.1">
    <property type="nucleotide sequence ID" value="NZ_BLLI01000039.1"/>
</dbReference>
<evidence type="ECO:0000256" key="4">
    <source>
        <dbReference type="ARBA" id="ARBA00023235"/>
    </source>
</evidence>
<dbReference type="SUPFAM" id="SSF54534">
    <property type="entry name" value="FKBP-like"/>
    <property type="match status" value="1"/>
</dbReference>
<keyword evidence="3 5" id="KW-0697">Rotamase</keyword>
<dbReference type="InterPro" id="IPR046357">
    <property type="entry name" value="PPIase_dom_sf"/>
</dbReference>
<dbReference type="Gene3D" id="3.10.50.40">
    <property type="match status" value="1"/>
</dbReference>
<evidence type="ECO:0000256" key="7">
    <source>
        <dbReference type="SAM" id="Coils"/>
    </source>
</evidence>
<dbReference type="PANTHER" id="PTHR43811:SF19">
    <property type="entry name" value="39 KDA FK506-BINDING NUCLEAR PROTEIN"/>
    <property type="match status" value="1"/>
</dbReference>
<evidence type="ECO:0000256" key="3">
    <source>
        <dbReference type="ARBA" id="ARBA00023110"/>
    </source>
</evidence>
<name>A0A6A0BE81_9LACT</name>
<dbReference type="Pfam" id="PF00254">
    <property type="entry name" value="FKBP_C"/>
    <property type="match status" value="1"/>
</dbReference>
<dbReference type="GO" id="GO:0003755">
    <property type="term" value="F:peptidyl-prolyl cis-trans isomerase activity"/>
    <property type="evidence" value="ECO:0007669"/>
    <property type="project" value="UniProtKB-UniRule"/>
</dbReference>
<comment type="catalytic activity">
    <reaction evidence="1 5 6">
        <text>[protein]-peptidylproline (omega=180) = [protein]-peptidylproline (omega=0)</text>
        <dbReference type="Rhea" id="RHEA:16237"/>
        <dbReference type="Rhea" id="RHEA-COMP:10747"/>
        <dbReference type="Rhea" id="RHEA-COMP:10748"/>
        <dbReference type="ChEBI" id="CHEBI:83833"/>
        <dbReference type="ChEBI" id="CHEBI:83834"/>
        <dbReference type="EC" id="5.2.1.8"/>
    </reaction>
</comment>
<evidence type="ECO:0000256" key="1">
    <source>
        <dbReference type="ARBA" id="ARBA00000971"/>
    </source>
</evidence>
<gene>
    <name evidence="9" type="ORF">Hs30E_13450</name>
</gene>
<evidence type="ECO:0000256" key="2">
    <source>
        <dbReference type="ARBA" id="ARBA00006577"/>
    </source>
</evidence>
<dbReference type="AlphaFoldDB" id="A0A6A0BE81"/>
<dbReference type="EC" id="5.2.1.8" evidence="6"/>
<evidence type="ECO:0000259" key="8">
    <source>
        <dbReference type="PROSITE" id="PS50059"/>
    </source>
</evidence>
<keyword evidence="4 5" id="KW-0413">Isomerase</keyword>
<feature type="coiled-coil region" evidence="7">
    <location>
        <begin position="49"/>
        <end position="76"/>
    </location>
</feature>
<dbReference type="PROSITE" id="PS50059">
    <property type="entry name" value="FKBP_PPIASE"/>
    <property type="match status" value="1"/>
</dbReference>
<feature type="domain" description="PPIase FKBP-type" evidence="8">
    <location>
        <begin position="106"/>
        <end position="194"/>
    </location>
</feature>
<evidence type="ECO:0000313" key="10">
    <source>
        <dbReference type="Proteomes" id="UP000480303"/>
    </source>
</evidence>
<protein>
    <recommendedName>
        <fullName evidence="6">Peptidyl-prolyl cis-trans isomerase</fullName>
        <ecNumber evidence="6">5.2.1.8</ecNumber>
    </recommendedName>
</protein>